<dbReference type="EMBL" id="CP048685">
    <property type="protein sequence ID" value="QPJ62025.1"/>
    <property type="molecule type" value="Genomic_DNA"/>
</dbReference>
<keyword evidence="1" id="KW-0472">Membrane</keyword>
<evidence type="ECO:0000313" key="3">
    <source>
        <dbReference type="Proteomes" id="UP000594688"/>
    </source>
</evidence>
<gene>
    <name evidence="2" type="ORF">G3M70_09125</name>
</gene>
<organism evidence="2 3">
    <name type="scientific">Candidatus Nitronauta litoralis</name>
    <dbReference type="NCBI Taxonomy" id="2705533"/>
    <lineage>
        <taxon>Bacteria</taxon>
        <taxon>Pseudomonadati</taxon>
        <taxon>Nitrospinota/Tectimicrobiota group</taxon>
        <taxon>Nitrospinota</taxon>
        <taxon>Nitrospinia</taxon>
        <taxon>Nitrospinales</taxon>
        <taxon>Nitrospinaceae</taxon>
        <taxon>Candidatus Nitronauta</taxon>
    </lineage>
</organism>
<evidence type="ECO:0000256" key="1">
    <source>
        <dbReference type="SAM" id="Phobius"/>
    </source>
</evidence>
<protein>
    <recommendedName>
        <fullName evidence="4">DUF3619 family protein</fullName>
    </recommendedName>
</protein>
<evidence type="ECO:0000313" key="2">
    <source>
        <dbReference type="EMBL" id="QPJ62025.1"/>
    </source>
</evidence>
<keyword evidence="1" id="KW-0812">Transmembrane</keyword>
<feature type="transmembrane region" description="Helical" evidence="1">
    <location>
        <begin position="58"/>
        <end position="75"/>
    </location>
</feature>
<keyword evidence="1" id="KW-1133">Transmembrane helix</keyword>
<dbReference type="KEGG" id="nli:G3M70_09125"/>
<reference evidence="2 3" key="1">
    <citation type="submission" date="2020-02" db="EMBL/GenBank/DDBJ databases">
        <title>Genomic and physiological characterization of two novel Nitrospinaceae genera.</title>
        <authorList>
            <person name="Mueller A.J."/>
            <person name="Jung M.-Y."/>
            <person name="Strachan C.R."/>
            <person name="Herbold C.W."/>
            <person name="Kirkegaard R.H."/>
            <person name="Daims H."/>
        </authorList>
    </citation>
    <scope>NUCLEOTIDE SEQUENCE [LARGE SCALE GENOMIC DNA]</scope>
    <source>
        <strain evidence="2">EB</strain>
    </source>
</reference>
<dbReference type="Proteomes" id="UP000594688">
    <property type="component" value="Chromosome"/>
</dbReference>
<accession>A0A7T0G084</accession>
<dbReference type="AlphaFoldDB" id="A0A7T0G084"/>
<name>A0A7T0G084_9BACT</name>
<sequence length="123" mass="14072">MSQQPENRDFEQFAKNLMDKSSDNLDAGLQSRLTQARYRALEQKSNPSWWREWITRPAPGFALAACLLLALVFTLNGPAKKQSGSTLEDLELLATTDQLEFYEDMEFYAWLAEKDPAETYETG</sequence>
<evidence type="ECO:0008006" key="4">
    <source>
        <dbReference type="Google" id="ProtNLM"/>
    </source>
</evidence>
<proteinExistence type="predicted"/>